<gene>
    <name evidence="1" type="ORF">CWI73_12205</name>
</gene>
<dbReference type="AlphaFoldDB" id="A0A432YHH8"/>
<name>A0A432YHH8_9GAMM</name>
<accession>A0A432YHH8</accession>
<reference evidence="1 2" key="1">
    <citation type="journal article" date="2011" name="Front. Microbiol.">
        <title>Genomic signatures of strain selection and enhancement in Bacillus atrophaeus var. globigii, a historical biowarfare simulant.</title>
        <authorList>
            <person name="Gibbons H.S."/>
            <person name="Broomall S.M."/>
            <person name="McNew L.A."/>
            <person name="Daligault H."/>
            <person name="Chapman C."/>
            <person name="Bruce D."/>
            <person name="Karavis M."/>
            <person name="Krepps M."/>
            <person name="McGregor P.A."/>
            <person name="Hong C."/>
            <person name="Park K.H."/>
            <person name="Akmal A."/>
            <person name="Feldman A."/>
            <person name="Lin J.S."/>
            <person name="Chang W.E."/>
            <person name="Higgs B.W."/>
            <person name="Demirev P."/>
            <person name="Lindquist J."/>
            <person name="Liem A."/>
            <person name="Fochler E."/>
            <person name="Read T.D."/>
            <person name="Tapia R."/>
            <person name="Johnson S."/>
            <person name="Bishop-Lilly K.A."/>
            <person name="Detter C."/>
            <person name="Han C."/>
            <person name="Sozhamannan S."/>
            <person name="Rosenzweig C.N."/>
            <person name="Skowronski E.W."/>
        </authorList>
    </citation>
    <scope>NUCLEOTIDE SEQUENCE [LARGE SCALE GENOMIC DNA]</scope>
    <source>
        <strain evidence="1 2">TPS4-2</strain>
    </source>
</reference>
<comment type="caution">
    <text evidence="1">The sequence shown here is derived from an EMBL/GenBank/DDBJ whole genome shotgun (WGS) entry which is preliminary data.</text>
</comment>
<proteinExistence type="predicted"/>
<protein>
    <submittedName>
        <fullName evidence="1">Uncharacterized protein</fullName>
    </submittedName>
</protein>
<evidence type="ECO:0000313" key="2">
    <source>
        <dbReference type="Proteomes" id="UP000288361"/>
    </source>
</evidence>
<dbReference type="EMBL" id="PIQA01000017">
    <property type="protein sequence ID" value="RUO60394.1"/>
    <property type="molecule type" value="Genomic_DNA"/>
</dbReference>
<evidence type="ECO:0000313" key="1">
    <source>
        <dbReference type="EMBL" id="RUO60394.1"/>
    </source>
</evidence>
<organism evidence="1 2">
    <name type="scientific">Idiomarina piscisalsi</name>
    <dbReference type="NCBI Taxonomy" id="1096243"/>
    <lineage>
        <taxon>Bacteria</taxon>
        <taxon>Pseudomonadati</taxon>
        <taxon>Pseudomonadota</taxon>
        <taxon>Gammaproteobacteria</taxon>
        <taxon>Alteromonadales</taxon>
        <taxon>Idiomarinaceae</taxon>
        <taxon>Idiomarina</taxon>
    </lineage>
</organism>
<sequence>MANNEIGKKYVSTRWMGRHLRKGFDLRLCRRESDSIVMSDREALKPFIYHLRSQLERDIPRVRMVGW</sequence>
<dbReference type="Proteomes" id="UP000288361">
    <property type="component" value="Unassembled WGS sequence"/>
</dbReference>